<organism evidence="1 2">
    <name type="scientific">Wickerhamomyces mucosus</name>
    <dbReference type="NCBI Taxonomy" id="1378264"/>
    <lineage>
        <taxon>Eukaryota</taxon>
        <taxon>Fungi</taxon>
        <taxon>Dikarya</taxon>
        <taxon>Ascomycota</taxon>
        <taxon>Saccharomycotina</taxon>
        <taxon>Saccharomycetes</taxon>
        <taxon>Phaffomycetales</taxon>
        <taxon>Wickerhamomycetaceae</taxon>
        <taxon>Wickerhamomyces</taxon>
    </lineage>
</organism>
<proteinExistence type="predicted"/>
<reference evidence="1" key="2">
    <citation type="submission" date="2021-01" db="EMBL/GenBank/DDBJ databases">
        <authorList>
            <person name="Schikora-Tamarit M.A."/>
        </authorList>
    </citation>
    <scope>NUCLEOTIDE SEQUENCE</scope>
    <source>
        <strain evidence="1">CBS6341</strain>
    </source>
</reference>
<dbReference type="AlphaFoldDB" id="A0A9P8TIC9"/>
<evidence type="ECO:0000313" key="1">
    <source>
        <dbReference type="EMBL" id="KAH3679921.1"/>
    </source>
</evidence>
<evidence type="ECO:0000313" key="2">
    <source>
        <dbReference type="Proteomes" id="UP000769528"/>
    </source>
</evidence>
<reference evidence="1" key="1">
    <citation type="journal article" date="2021" name="Open Biol.">
        <title>Shared evolutionary footprints suggest mitochondrial oxidative damage underlies multiple complex I losses in fungi.</title>
        <authorList>
            <person name="Schikora-Tamarit M.A."/>
            <person name="Marcet-Houben M."/>
            <person name="Nosek J."/>
            <person name="Gabaldon T."/>
        </authorList>
    </citation>
    <scope>NUCLEOTIDE SEQUENCE</scope>
    <source>
        <strain evidence="1">CBS6341</strain>
    </source>
</reference>
<accession>A0A9P8TIC9</accession>
<gene>
    <name evidence="1" type="ORF">WICMUC_000664</name>
</gene>
<dbReference type="Proteomes" id="UP000769528">
    <property type="component" value="Unassembled WGS sequence"/>
</dbReference>
<dbReference type="EMBL" id="JAEUBF010000206">
    <property type="protein sequence ID" value="KAH3679921.1"/>
    <property type="molecule type" value="Genomic_DNA"/>
</dbReference>
<protein>
    <submittedName>
        <fullName evidence="1">Uncharacterized protein</fullName>
    </submittedName>
</protein>
<keyword evidence="2" id="KW-1185">Reference proteome</keyword>
<name>A0A9P8TIC9_9ASCO</name>
<comment type="caution">
    <text evidence="1">The sequence shown here is derived from an EMBL/GenBank/DDBJ whole genome shotgun (WGS) entry which is preliminary data.</text>
</comment>
<sequence>MASKYEPTPRLTNDLSDSSDVPIFGKITICNCLSRPTAEFNIPLSLIATIVDNGSSTISFNDSDIFQQSANLEINNDAANGISKNSCKTVLNSSELN</sequence>